<keyword evidence="2" id="KW-1185">Reference proteome</keyword>
<protein>
    <submittedName>
        <fullName evidence="1">Uncharacterized protein</fullName>
    </submittedName>
</protein>
<gene>
    <name evidence="1" type="ORF">EG244_19990</name>
</gene>
<dbReference type="AlphaFoldDB" id="A0A3P3CZL1"/>
<dbReference type="RefSeq" id="WP_124966899.1">
    <property type="nucleotide sequence ID" value="NZ_RRAZ01000078.1"/>
</dbReference>
<sequence length="102" mass="10548">MTDRKIVYATHPLRAELKAEANKAGVKIIDAAFAPAGERIMDGQTGLPVGEDVSGITATASQIGRMNKAALIAFLAAKGVETPNDATNAQLAGLALPFAEQD</sequence>
<organism evidence="1 2">
    <name type="scientific">Falsigemmobacter faecalis</name>
    <dbReference type="NCBI Taxonomy" id="2488730"/>
    <lineage>
        <taxon>Bacteria</taxon>
        <taxon>Pseudomonadati</taxon>
        <taxon>Pseudomonadota</taxon>
        <taxon>Alphaproteobacteria</taxon>
        <taxon>Rhodobacterales</taxon>
        <taxon>Paracoccaceae</taxon>
        <taxon>Falsigemmobacter</taxon>
    </lineage>
</organism>
<name>A0A3P3CZL1_9RHOB</name>
<evidence type="ECO:0000313" key="1">
    <source>
        <dbReference type="EMBL" id="RRH67627.1"/>
    </source>
</evidence>
<evidence type="ECO:0000313" key="2">
    <source>
        <dbReference type="Proteomes" id="UP000282125"/>
    </source>
</evidence>
<dbReference type="OrthoDB" id="8421485at2"/>
<reference evidence="1 2" key="1">
    <citation type="submission" date="2018-11" db="EMBL/GenBank/DDBJ databases">
        <title>Gemmobacter sp. nov., YIM 102744-1 draft genome.</title>
        <authorList>
            <person name="Li G."/>
            <person name="Jiang Y."/>
        </authorList>
    </citation>
    <scope>NUCLEOTIDE SEQUENCE [LARGE SCALE GENOMIC DNA]</scope>
    <source>
        <strain evidence="1 2">YIM 102744-1</strain>
    </source>
</reference>
<proteinExistence type="predicted"/>
<accession>A0A3P3CZL1</accession>
<comment type="caution">
    <text evidence="1">The sequence shown here is derived from an EMBL/GenBank/DDBJ whole genome shotgun (WGS) entry which is preliminary data.</text>
</comment>
<dbReference type="EMBL" id="RRAZ01000078">
    <property type="protein sequence ID" value="RRH67627.1"/>
    <property type="molecule type" value="Genomic_DNA"/>
</dbReference>
<dbReference type="Proteomes" id="UP000282125">
    <property type="component" value="Unassembled WGS sequence"/>
</dbReference>